<reference evidence="8" key="1">
    <citation type="submission" date="2017-06" db="EMBL/GenBank/DDBJ databases">
        <authorList>
            <person name="LiPuma J."/>
            <person name="Spilker T."/>
        </authorList>
    </citation>
    <scope>NUCLEOTIDE SEQUENCE [LARGE SCALE GENOMIC DNA]</scope>
    <source>
        <strain evidence="8">AU17325</strain>
    </source>
</reference>
<dbReference type="Pfam" id="PF01526">
    <property type="entry name" value="DDE_Tnp_Tn3"/>
    <property type="match status" value="1"/>
</dbReference>
<comment type="caution">
    <text evidence="7">The sequence shown here is derived from an EMBL/GenBank/DDBJ whole genome shotgun (WGS) entry which is preliminary data.</text>
</comment>
<dbReference type="GO" id="GO:0006313">
    <property type="term" value="P:DNA transposition"/>
    <property type="evidence" value="ECO:0007669"/>
    <property type="project" value="InterPro"/>
</dbReference>
<dbReference type="Pfam" id="PF13700">
    <property type="entry name" value="DUF4158"/>
    <property type="match status" value="1"/>
</dbReference>
<accession>A0A228I885</accession>
<proteinExistence type="inferred from homology"/>
<evidence type="ECO:0000256" key="2">
    <source>
        <dbReference type="ARBA" id="ARBA00022578"/>
    </source>
</evidence>
<dbReference type="NCBIfam" id="NF033527">
    <property type="entry name" value="transpos_Tn3"/>
    <property type="match status" value="1"/>
</dbReference>
<dbReference type="EMBL" id="NKFA01000014">
    <property type="protein sequence ID" value="OXI38654.1"/>
    <property type="molecule type" value="Genomic_DNA"/>
</dbReference>
<dbReference type="InterPro" id="IPR025296">
    <property type="entry name" value="DUF4158"/>
</dbReference>
<keyword evidence="2" id="KW-0815">Transposition</keyword>
<evidence type="ECO:0000256" key="3">
    <source>
        <dbReference type="ARBA" id="ARBA00023125"/>
    </source>
</evidence>
<gene>
    <name evidence="7" type="ORF">CFB84_28785</name>
</gene>
<evidence type="ECO:0000259" key="5">
    <source>
        <dbReference type="Pfam" id="PF01526"/>
    </source>
</evidence>
<dbReference type="InterPro" id="IPR047653">
    <property type="entry name" value="Tn3-like_transpos"/>
</dbReference>
<dbReference type="Proteomes" id="UP000214600">
    <property type="component" value="Unassembled WGS sequence"/>
</dbReference>
<dbReference type="InterPro" id="IPR002513">
    <property type="entry name" value="Tn3_Tnp_DDE_dom"/>
</dbReference>
<dbReference type="GO" id="GO:0003677">
    <property type="term" value="F:DNA binding"/>
    <property type="evidence" value="ECO:0007669"/>
    <property type="project" value="UniProtKB-KW"/>
</dbReference>
<evidence type="ECO:0000259" key="6">
    <source>
        <dbReference type="Pfam" id="PF13700"/>
    </source>
</evidence>
<evidence type="ECO:0000256" key="4">
    <source>
        <dbReference type="ARBA" id="ARBA00023172"/>
    </source>
</evidence>
<dbReference type="OrthoDB" id="5292689at2"/>
<sequence length="978" mass="110305">MDHWRLAYLGVRHFPHELTEFELNTFFTFSARERALIDGRRSHLYRLAVALHLGFVRMTGRTLDAYKQVPNRLWQHLGEQLGIDSPDLGTLRALYDDRTDTLADHQRLAYDALGFKPMAEHQRRYVVRWLKERLSGRQDRSTALFDLKQWLYEHLVLIVHDRALQQLIVQAVQDVEAALIHRLEVAFGAAALDQWGMLLPRPESGGASLQQWVWSVPLRNSTNQMGELFRKIERLTKLGVHRDWPVECNEATVRHYARRCANRPPSVSKRIRQPVRQLEAACFMRYALCVATDQLLWMLARWQRKMVNEAGRKVDATRPDLKAQLREFATAVKALATDATLAHDALVARLVQLADTTLAQSGPSRASLVRAQLLTKQRVARAMLAKLLTLPFASQTPHPVIDALEVLRTIYVCGERELPADVSVPVGRAWQRTVAGEDRVQALLAFEWATLSALRVALRNGSVFVEHSFAFRSQATLLIPDDTWKAQRNHFYGHLKLSQDPKEYIEPICAHLSEGLERLTQAVSRGEVRVDTAIHLDPASAQRAEPAVEALRRAIFNVHPDGQLPRILLEIDSETRFSWLLLGREPRARSELLMVYAAVLAHGTSMSAAEVARMVPELSAGAIRQMMHRVADERVLREAADAVLGFMHRHPIAAHWGRADLASSDMMSLETTRTVWQARADPRRRTASIGVYTHVRDRWGIFYDQPIVLNERQAGVAIEGAIRQEGTDDVSQLAVDTHGYTDFGMAVARGLGFDLCPRLAHLRDRRLHVPVSMSVPEALAAVVDRDVQLEAIEVIWDDFVRLVASIQSGHCTAVQALTRFGAAARGLPLYDGGVALGRLFRSIYLIDYFTLPAFRAELQHVLNRGEAVHTVQRAIHQGKIPVELTRHRHTLMAVSSSLSLLTNSVLAWNTMHMQQAIERIETLGQTPVLPDYLRRIAPTYLEGINLRGTFEFPVADYAHRLMPSLAIGMPMAGREARG</sequence>
<keyword evidence="3" id="KW-0238">DNA-binding</keyword>
<feature type="domain" description="DUF4158" evidence="6">
    <location>
        <begin position="13"/>
        <end position="170"/>
    </location>
</feature>
<protein>
    <submittedName>
        <fullName evidence="7">Tn3 family transposase</fullName>
    </submittedName>
</protein>
<organism evidence="7 8">
    <name type="scientific">Burkholderia aenigmatica</name>
    <dbReference type="NCBI Taxonomy" id="2015348"/>
    <lineage>
        <taxon>Bacteria</taxon>
        <taxon>Pseudomonadati</taxon>
        <taxon>Pseudomonadota</taxon>
        <taxon>Betaproteobacteria</taxon>
        <taxon>Burkholderiales</taxon>
        <taxon>Burkholderiaceae</taxon>
        <taxon>Burkholderia</taxon>
        <taxon>Burkholderia cepacia complex</taxon>
    </lineage>
</organism>
<reference evidence="7 8" key="2">
    <citation type="submission" date="2017-08" db="EMBL/GenBank/DDBJ databases">
        <title>WGS of novel Burkholderia cepaca complex species.</title>
        <authorList>
            <person name="Lipuma J."/>
            <person name="Spilker T."/>
        </authorList>
    </citation>
    <scope>NUCLEOTIDE SEQUENCE [LARGE SCALE GENOMIC DNA]</scope>
    <source>
        <strain evidence="7 8">AU17325</strain>
    </source>
</reference>
<comment type="similarity">
    <text evidence="1">Belongs to the transposase 7 family.</text>
</comment>
<dbReference type="GO" id="GO:0004803">
    <property type="term" value="F:transposase activity"/>
    <property type="evidence" value="ECO:0007669"/>
    <property type="project" value="InterPro"/>
</dbReference>
<name>A0A228I885_9BURK</name>
<dbReference type="RefSeq" id="WP_089453000.1">
    <property type="nucleotide sequence ID" value="NZ_NKFA01000014.1"/>
</dbReference>
<evidence type="ECO:0000256" key="1">
    <source>
        <dbReference type="ARBA" id="ARBA00009402"/>
    </source>
</evidence>
<evidence type="ECO:0000313" key="7">
    <source>
        <dbReference type="EMBL" id="OXI38654.1"/>
    </source>
</evidence>
<keyword evidence="4" id="KW-0233">DNA recombination</keyword>
<evidence type="ECO:0000313" key="8">
    <source>
        <dbReference type="Proteomes" id="UP000214600"/>
    </source>
</evidence>
<dbReference type="AlphaFoldDB" id="A0A228I885"/>
<feature type="domain" description="Tn3 transposase DDE" evidence="5">
    <location>
        <begin position="567"/>
        <end position="950"/>
    </location>
</feature>